<evidence type="ECO:0000259" key="2">
    <source>
        <dbReference type="Pfam" id="PF01476"/>
    </source>
</evidence>
<accession>A0A7S0E6X7</accession>
<dbReference type="AlphaFoldDB" id="A0A7S0E6X7"/>
<sequence length="1160" mass="127512">MGEAPHRPARAMQEEEEEGDGRTRRLHTVHGRSLFPSGLAAVIFACLLEACHGQTYRFCEIEWKTCYRSDAHDFSGGFYDPLFPSVCTSSRSNPRAIGVSLHCSWGILSDSTSIMLQTVASDVQQFNNSGVRDLHLYRGNADPQKQRRIGWFYGLGDSTYTPGQEYGNGIIDCPKAPCPLTTNEKYVFQITRISEPKAQSSVNPFDRRVFARYSFEVAFPSGGDYTVYFEGCCRQLADGVVAQNGDYLVKNNALWPFHLRAAVTVPTDTVPLYKSSIRWNMPDVTVLRYSSPTTENSACAATICLASSCYRSFTLQAYHQLSGYQIFYRLGTIREMGAYKCFSSSAANTLLAYSNSLCTLTEVEATSAPGLPVRIRGDQFDFDVNREGTWQITVIAYTYVSGKEMGVAVDFLVKVLSPGISNWHSPKLAFPLGTTSTNNVQIQCGEDQWIFNGTTTSFRVYFQNEVNTKPAECIETAQKLRYIAPSTDLPKGVSYTQHVESNLNYIEVTWRPQCEDLSQVGLFQFCFEAEDTVDSTSAATFKALRSTPSCYFVYSRPPLPNPAPVFISPTKYYDCSEGCCECCGLETCTCLGSPCCNREFARAGSFYEFPVHAHDNYLPEVLQVNFDVPNLAPDAYPRDVYAPVQRTDKYSCGASSYDTCTSSYIVGSGRNDVLNVLKWDLTKMYPFKCANSSLQCSGPSDTTCPNAAPCIESSSTNFVGPLKICYQVQEQLRIGVDGALWLQTYGIPPNNNTCKVCFSLAIASSPFFLDSETAISGDQGVGTQPNGRIFTVFLGDTLNIQLLATINNAGQDVTIAMLADPGAPLGSFMTPQETVPRTSPYNNLAYRRYYNYTAQIGQEDTQISICFQAYAGNGMTSLPRCFYIQVYGPSISMSISNVCPPGSACPPISNFANVTIGCEYDLSISAVSPYFPLSIMEEEMPVCDECGASVLPCQAGSSDQCCGNGVCDGVESGSNCPSDCPADNVQFMQTAVGSAANSWKNEAGFAWMPSRGMEGRDILRCFLARPKISGFDPAKLGPNDPSIDLFSKKFCILYSVERCRYCVPQSSTLSTLVLHYDFQIDWRRVYNSNPVLLNPDRLAAGDKFVIGPKYRVRPGDTLVTIAAMAQMTLKSLLSLNADLVYQNQTALPLGHPVCLQLCGA</sequence>
<dbReference type="Pfam" id="PF01476">
    <property type="entry name" value="LysM"/>
    <property type="match status" value="1"/>
</dbReference>
<feature type="region of interest" description="Disordered" evidence="1">
    <location>
        <begin position="1"/>
        <end position="24"/>
    </location>
</feature>
<dbReference type="EMBL" id="HBEO01008186">
    <property type="protein sequence ID" value="CAD8475327.1"/>
    <property type="molecule type" value="Transcribed_RNA"/>
</dbReference>
<reference evidence="3" key="1">
    <citation type="submission" date="2021-01" db="EMBL/GenBank/DDBJ databases">
        <authorList>
            <person name="Corre E."/>
            <person name="Pelletier E."/>
            <person name="Niang G."/>
            <person name="Scheremetjew M."/>
            <person name="Finn R."/>
            <person name="Kale V."/>
            <person name="Holt S."/>
            <person name="Cochrane G."/>
            <person name="Meng A."/>
            <person name="Brown T."/>
            <person name="Cohen L."/>
        </authorList>
    </citation>
    <scope>NUCLEOTIDE SEQUENCE</scope>
    <source>
        <strain evidence="3">CCMP325</strain>
    </source>
</reference>
<evidence type="ECO:0000256" key="1">
    <source>
        <dbReference type="SAM" id="MobiDB-lite"/>
    </source>
</evidence>
<name>A0A7S0E6X7_9CRYP</name>
<protein>
    <recommendedName>
        <fullName evidence="2">LysM domain-containing protein</fullName>
    </recommendedName>
</protein>
<organism evidence="3">
    <name type="scientific">Hanusia phi</name>
    <dbReference type="NCBI Taxonomy" id="3032"/>
    <lineage>
        <taxon>Eukaryota</taxon>
        <taxon>Cryptophyceae</taxon>
        <taxon>Pyrenomonadales</taxon>
        <taxon>Geminigeraceae</taxon>
        <taxon>Hanusia</taxon>
    </lineage>
</organism>
<dbReference type="CDD" id="cd00118">
    <property type="entry name" value="LysM"/>
    <property type="match status" value="1"/>
</dbReference>
<dbReference type="InterPro" id="IPR018392">
    <property type="entry name" value="LysM"/>
</dbReference>
<dbReference type="Gene3D" id="3.10.350.10">
    <property type="entry name" value="LysM domain"/>
    <property type="match status" value="1"/>
</dbReference>
<gene>
    <name evidence="3" type="ORF">HPHI1048_LOCUS5716</name>
</gene>
<dbReference type="InterPro" id="IPR036779">
    <property type="entry name" value="LysM_dom_sf"/>
</dbReference>
<feature type="domain" description="LysM" evidence="2">
    <location>
        <begin position="1110"/>
        <end position="1139"/>
    </location>
</feature>
<evidence type="ECO:0000313" key="3">
    <source>
        <dbReference type="EMBL" id="CAD8475327.1"/>
    </source>
</evidence>
<proteinExistence type="predicted"/>